<dbReference type="eggNOG" id="COG0827">
    <property type="taxonomic scope" value="Bacteria"/>
</dbReference>
<reference evidence="3 4" key="1">
    <citation type="submission" date="2013-03" db="EMBL/GenBank/DDBJ databases">
        <title>The Genome Sequence of Enterococcus columbae ATCC_51263 (PacBio/Illumina hybrid assembly).</title>
        <authorList>
            <consortium name="The Broad Institute Genomics Platform"/>
            <consortium name="The Broad Institute Genome Sequencing Center for Infectious Disease"/>
            <person name="Earl A."/>
            <person name="Russ C."/>
            <person name="Gilmore M."/>
            <person name="Surin D."/>
            <person name="Walker B."/>
            <person name="Young S."/>
            <person name="Zeng Q."/>
            <person name="Gargeya S."/>
            <person name="Fitzgerald M."/>
            <person name="Haas B."/>
            <person name="Abouelleil A."/>
            <person name="Allen A.W."/>
            <person name="Alvarado L."/>
            <person name="Arachchi H.M."/>
            <person name="Berlin A.M."/>
            <person name="Chapman S.B."/>
            <person name="Gainer-Dewar J."/>
            <person name="Goldberg J."/>
            <person name="Griggs A."/>
            <person name="Gujja S."/>
            <person name="Hansen M."/>
            <person name="Howarth C."/>
            <person name="Imamovic A."/>
            <person name="Ireland A."/>
            <person name="Larimer J."/>
            <person name="McCowan C."/>
            <person name="Murphy C."/>
            <person name="Pearson M."/>
            <person name="Poon T.W."/>
            <person name="Priest M."/>
            <person name="Roberts A."/>
            <person name="Saif S."/>
            <person name="Shea T."/>
            <person name="Sisk P."/>
            <person name="Sykes S."/>
            <person name="Wortman J."/>
            <person name="Nusbaum C."/>
            <person name="Birren B."/>
        </authorList>
    </citation>
    <scope>NUCLEOTIDE SEQUENCE [LARGE SCALE GENOMIC DNA]</scope>
    <source>
        <strain evidence="3 4">ATCC 51263</strain>
    </source>
</reference>
<keyword evidence="4" id="KW-1185">Reference proteome</keyword>
<dbReference type="Gene3D" id="3.40.50.150">
    <property type="entry name" value="Vaccinia Virus protein VP39"/>
    <property type="match status" value="1"/>
</dbReference>
<protein>
    <submittedName>
        <fullName evidence="3">Uncharacterized protein</fullName>
    </submittedName>
</protein>
<sequence>MLPEKIEETFYLHLEAIQLLQQAMASSFLDAYIEHVENMNDQYQIRVIDQTPDEPTIEKLAPIYAKLSQVEIEPEDKRKLSQLLLLKGTQTEPLQANHQLTPDGIGFLFVYLIEQLYPNKNKELTVLDLTVGMGNLLATILTNLSLAKYTVKGIGVDNDETLLAIAAANNQWVHTDLSLFHQDGLQDLLIEPANVAIGDLPIGYYPIDDKAKQFKVYAPHEHTYAHHLLMEQAMKYVHAGEFGIFLVPSNLLQSEQNEYLKVWLQEEVYLQGIIQLPDELFRNEHSRKSILLLQKRGGNAQQASQVLLARLQTLKNPQKIAEFFKEFAQWQQQYLA</sequence>
<dbReference type="EMBL" id="ASWJ01000007">
    <property type="protein sequence ID" value="EOW83700.1"/>
    <property type="molecule type" value="Genomic_DNA"/>
</dbReference>
<feature type="domain" description="YtxK-like N-terminal helical" evidence="2">
    <location>
        <begin position="13"/>
        <end position="88"/>
    </location>
</feature>
<accession>S0KB70</accession>
<dbReference type="SUPFAM" id="SSF53335">
    <property type="entry name" value="S-adenosyl-L-methionine-dependent methyltransferases"/>
    <property type="match status" value="1"/>
</dbReference>
<dbReference type="InterPro" id="IPR052933">
    <property type="entry name" value="DNA_Protect_Modify"/>
</dbReference>
<dbReference type="InterPro" id="IPR048375">
    <property type="entry name" value="YtxK-like_N"/>
</dbReference>
<evidence type="ECO:0000259" key="1">
    <source>
        <dbReference type="Pfam" id="PF02384"/>
    </source>
</evidence>
<comment type="caution">
    <text evidence="3">The sequence shown here is derived from an EMBL/GenBank/DDBJ whole genome shotgun (WGS) entry which is preliminary data.</text>
</comment>
<evidence type="ECO:0000313" key="4">
    <source>
        <dbReference type="Proteomes" id="UP000014113"/>
    </source>
</evidence>
<dbReference type="OrthoDB" id="9788159at2"/>
<dbReference type="InterPro" id="IPR016843">
    <property type="entry name" value="S-AdoMet-dep_Ade-MeTrfase_prd"/>
</dbReference>
<dbReference type="Gene3D" id="1.10.150.470">
    <property type="match status" value="1"/>
</dbReference>
<dbReference type="Proteomes" id="UP000014113">
    <property type="component" value="Unassembled WGS sequence"/>
</dbReference>
<dbReference type="GO" id="GO:0003677">
    <property type="term" value="F:DNA binding"/>
    <property type="evidence" value="ECO:0007669"/>
    <property type="project" value="InterPro"/>
</dbReference>
<dbReference type="Pfam" id="PF21106">
    <property type="entry name" value="YtxK_like"/>
    <property type="match status" value="1"/>
</dbReference>
<dbReference type="InterPro" id="IPR003356">
    <property type="entry name" value="DNA_methylase_A-5"/>
</dbReference>
<dbReference type="PANTHER" id="PTHR41313:SF1">
    <property type="entry name" value="DNA METHYLASE ADENINE-SPECIFIC DOMAIN-CONTAINING PROTEIN"/>
    <property type="match status" value="1"/>
</dbReference>
<dbReference type="PIRSF" id="PIRSF026567">
    <property type="entry name" value="Adenine_mtase_bact_prd"/>
    <property type="match status" value="1"/>
</dbReference>
<dbReference type="InterPro" id="IPR029063">
    <property type="entry name" value="SAM-dependent_MTases_sf"/>
</dbReference>
<dbReference type="AlphaFoldDB" id="S0KB70"/>
<organism evidence="3 4">
    <name type="scientific">Enterococcus columbae DSM 7374 = ATCC 51263</name>
    <dbReference type="NCBI Taxonomy" id="1121865"/>
    <lineage>
        <taxon>Bacteria</taxon>
        <taxon>Bacillati</taxon>
        <taxon>Bacillota</taxon>
        <taxon>Bacilli</taxon>
        <taxon>Lactobacillales</taxon>
        <taxon>Enterococcaceae</taxon>
        <taxon>Enterococcus</taxon>
    </lineage>
</organism>
<dbReference type="RefSeq" id="WP_016184371.1">
    <property type="nucleotide sequence ID" value="NZ_JXKI01000038.1"/>
</dbReference>
<feature type="domain" description="DNA methylase adenine-specific" evidence="1">
    <location>
        <begin position="100"/>
        <end position="312"/>
    </location>
</feature>
<dbReference type="PANTHER" id="PTHR41313">
    <property type="entry name" value="ADENINE-SPECIFIC METHYLTRANSFERASE"/>
    <property type="match status" value="1"/>
</dbReference>
<dbReference type="STRING" id="1121865.OMW_02289"/>
<evidence type="ECO:0000313" key="3">
    <source>
        <dbReference type="EMBL" id="EOW83700.1"/>
    </source>
</evidence>
<name>S0KB70_9ENTE</name>
<proteinExistence type="predicted"/>
<dbReference type="GO" id="GO:0008170">
    <property type="term" value="F:N-methyltransferase activity"/>
    <property type="evidence" value="ECO:0007669"/>
    <property type="project" value="InterPro"/>
</dbReference>
<evidence type="ECO:0000259" key="2">
    <source>
        <dbReference type="Pfam" id="PF21106"/>
    </source>
</evidence>
<dbReference type="Pfam" id="PF02384">
    <property type="entry name" value="N6_Mtase"/>
    <property type="match status" value="1"/>
</dbReference>
<dbReference type="PATRIC" id="fig|1121865.3.peg.2224"/>
<gene>
    <name evidence="3" type="ORF">I568_01501</name>
</gene>